<dbReference type="RefSeq" id="WP_074669931.1">
    <property type="nucleotide sequence ID" value="NZ_FNTB01000001.1"/>
</dbReference>
<dbReference type="InterPro" id="IPR036514">
    <property type="entry name" value="SGNH_hydro_sf"/>
</dbReference>
<protein>
    <submittedName>
        <fullName evidence="3">Lysophospholipase L1</fullName>
    </submittedName>
</protein>
<evidence type="ECO:0000259" key="2">
    <source>
        <dbReference type="Pfam" id="PF13472"/>
    </source>
</evidence>
<dbReference type="Gene3D" id="3.40.50.1110">
    <property type="entry name" value="SGNH hydrolase"/>
    <property type="match status" value="1"/>
</dbReference>
<dbReference type="Proteomes" id="UP000183038">
    <property type="component" value="Unassembled WGS sequence"/>
</dbReference>
<gene>
    <name evidence="3" type="ORF">SAMN05192540_0493</name>
</gene>
<feature type="signal peptide" evidence="1">
    <location>
        <begin position="1"/>
        <end position="24"/>
    </location>
</feature>
<dbReference type="GO" id="GO:0016788">
    <property type="term" value="F:hydrolase activity, acting on ester bonds"/>
    <property type="evidence" value="ECO:0007669"/>
    <property type="project" value="UniProtKB-ARBA"/>
</dbReference>
<dbReference type="InterPro" id="IPR013830">
    <property type="entry name" value="SGNH_hydro"/>
</dbReference>
<evidence type="ECO:0000313" key="3">
    <source>
        <dbReference type="EMBL" id="SEB47944.1"/>
    </source>
</evidence>
<sequence length="241" mass="26957">MKYLNKLSLIPLIGLLFTILPSCSQTEDIRSAPISEDLNNQETLNYLALGDSYTVGESVAFEDSFPKQLSSTIEENKNYKVNTTVIAQTGWRTDQLLASIGGRASAEYNLVTLLIGVNNQFQSRPFSQYETEFVRLIDKAISLAGNDSNKVVVLSIPDYFYTPYGQSNGDDQISRELDKYNDFAKSTSKSKGVTFLNITDITRKGLNEPELVANDGLHPSALAYEKFVERLYPLVRSRLKD</sequence>
<dbReference type="SUPFAM" id="SSF52266">
    <property type="entry name" value="SGNH hydrolase"/>
    <property type="match status" value="1"/>
</dbReference>
<dbReference type="EMBL" id="FNTB01000001">
    <property type="protein sequence ID" value="SEB47944.1"/>
    <property type="molecule type" value="Genomic_DNA"/>
</dbReference>
<accession>A0A1H4JNQ1</accession>
<feature type="domain" description="SGNH hydrolase-type esterase" evidence="2">
    <location>
        <begin position="48"/>
        <end position="225"/>
    </location>
</feature>
<name>A0A1H4JNQ1_9FLAO</name>
<dbReference type="CDD" id="cd01832">
    <property type="entry name" value="SGNH_hydrolase_like_1"/>
    <property type="match status" value="1"/>
</dbReference>
<proteinExistence type="predicted"/>
<organism evidence="3 4">
    <name type="scientific">Maribacter dokdonensis</name>
    <dbReference type="NCBI Taxonomy" id="320912"/>
    <lineage>
        <taxon>Bacteria</taxon>
        <taxon>Pseudomonadati</taxon>
        <taxon>Bacteroidota</taxon>
        <taxon>Flavobacteriia</taxon>
        <taxon>Flavobacteriales</taxon>
        <taxon>Flavobacteriaceae</taxon>
        <taxon>Maribacter</taxon>
    </lineage>
</organism>
<keyword evidence="1" id="KW-0732">Signal</keyword>
<feature type="chain" id="PRO_5010381048" evidence="1">
    <location>
        <begin position="25"/>
        <end position="241"/>
    </location>
</feature>
<dbReference type="Pfam" id="PF13472">
    <property type="entry name" value="Lipase_GDSL_2"/>
    <property type="match status" value="1"/>
</dbReference>
<dbReference type="OrthoDB" id="158267at2"/>
<dbReference type="AlphaFoldDB" id="A0A1H4JNQ1"/>
<reference evidence="3 4" key="1">
    <citation type="submission" date="2016-10" db="EMBL/GenBank/DDBJ databases">
        <authorList>
            <person name="de Groot N.N."/>
        </authorList>
    </citation>
    <scope>NUCLEOTIDE SEQUENCE [LARGE SCALE GENOMIC DNA]</scope>
    <source>
        <strain evidence="3 4">MAR_2009_71</strain>
    </source>
</reference>
<evidence type="ECO:0000313" key="4">
    <source>
        <dbReference type="Proteomes" id="UP000183038"/>
    </source>
</evidence>
<evidence type="ECO:0000256" key="1">
    <source>
        <dbReference type="SAM" id="SignalP"/>
    </source>
</evidence>